<evidence type="ECO:0000256" key="6">
    <source>
        <dbReference type="PROSITE-ProRule" id="PRU00591"/>
    </source>
</evidence>
<evidence type="ECO:0000256" key="4">
    <source>
        <dbReference type="ARBA" id="ARBA00022801"/>
    </source>
</evidence>
<dbReference type="InterPro" id="IPR051202">
    <property type="entry name" value="Peptidase_C40"/>
</dbReference>
<evidence type="ECO:0000256" key="2">
    <source>
        <dbReference type="ARBA" id="ARBA00022670"/>
    </source>
</evidence>
<dbReference type="PANTHER" id="PTHR47053">
    <property type="entry name" value="MUREIN DD-ENDOPEPTIDASE MEPH-RELATED"/>
    <property type="match status" value="1"/>
</dbReference>
<evidence type="ECO:0000256" key="7">
    <source>
        <dbReference type="SAM" id="SignalP"/>
    </source>
</evidence>
<dbReference type="Pfam" id="PF01473">
    <property type="entry name" value="Choline_bind_1"/>
    <property type="match status" value="3"/>
</dbReference>
<dbReference type="PROSITE" id="PS51935">
    <property type="entry name" value="NLPC_P60"/>
    <property type="match status" value="1"/>
</dbReference>
<evidence type="ECO:0000313" key="9">
    <source>
        <dbReference type="EMBL" id="KAA9015474.1"/>
    </source>
</evidence>
<keyword evidence="7" id="KW-0732">Signal</keyword>
<dbReference type="EMBL" id="VYKL01000041">
    <property type="protein sequence ID" value="KAA9015474.1"/>
    <property type="molecule type" value="Genomic_DNA"/>
</dbReference>
<protein>
    <recommendedName>
        <fullName evidence="8">NlpC/P60 domain-containing protein</fullName>
    </recommendedName>
</protein>
<feature type="chain" id="PRO_5023820015" description="NlpC/P60 domain-containing protein" evidence="7">
    <location>
        <begin position="29"/>
        <end position="249"/>
    </location>
</feature>
<reference evidence="9 10" key="1">
    <citation type="submission" date="2019-09" db="EMBL/GenBank/DDBJ databases">
        <title>Whole genome sequences of isolates from the Mars Exploration Rovers.</title>
        <authorList>
            <person name="Seuylemezian A."/>
            <person name="Vaishampayan P."/>
        </authorList>
    </citation>
    <scope>NUCLEOTIDE SEQUENCE [LARGE SCALE GENOMIC DNA]</scope>
    <source>
        <strain evidence="9 10">MER_TA_151</strain>
    </source>
</reference>
<dbReference type="Proteomes" id="UP000326671">
    <property type="component" value="Unassembled WGS sequence"/>
</dbReference>
<sequence>MKKLLISALLSCSLLFSANIVGNNTAEAATGQTVSDIADDYIGVPYRWGGTTPSGFDCSGFVGYTYKQAGYTLPRTTSEMYHVGDSVSKSELKDGDLVFFQTYKSGPSHAGIYIGDNQFVHASSTKGVRIDSLSSSYWSGTYYGAKRVLSTEPGWAESNGHWYYYDQEGNKLTGWVQDSGAWYYFDPNGVMQTGWLDWNDTKYYLHSGGSMAAGWTQIDGQWYYFYEDGVMAKDAVIEGYTIASDGVMQ</sequence>
<keyword evidence="2" id="KW-0645">Protease</keyword>
<comment type="caution">
    <text evidence="9">The sequence shown here is derived from an EMBL/GenBank/DDBJ whole genome shotgun (WGS) entry which is preliminary data.</text>
</comment>
<dbReference type="Gene3D" id="3.90.1720.10">
    <property type="entry name" value="endopeptidase domain like (from Nostoc punctiforme)"/>
    <property type="match status" value="1"/>
</dbReference>
<gene>
    <name evidence="9" type="ORF">F4V44_22730</name>
</gene>
<feature type="signal peptide" evidence="7">
    <location>
        <begin position="1"/>
        <end position="28"/>
    </location>
</feature>
<dbReference type="InterPro" id="IPR038765">
    <property type="entry name" value="Papain-like_cys_pep_sf"/>
</dbReference>
<feature type="repeat" description="Cell wall-binding" evidence="6">
    <location>
        <begin position="172"/>
        <end position="191"/>
    </location>
</feature>
<proteinExistence type="inferred from homology"/>
<comment type="similarity">
    <text evidence="1">Belongs to the peptidase C40 family.</text>
</comment>
<feature type="domain" description="NlpC/P60" evidence="8">
    <location>
        <begin position="28"/>
        <end position="149"/>
    </location>
</feature>
<organism evidence="9 10">
    <name type="scientific">Niallia endozanthoxylica</name>
    <dbReference type="NCBI Taxonomy" id="2036016"/>
    <lineage>
        <taxon>Bacteria</taxon>
        <taxon>Bacillati</taxon>
        <taxon>Bacillota</taxon>
        <taxon>Bacilli</taxon>
        <taxon>Bacillales</taxon>
        <taxon>Bacillaceae</taxon>
        <taxon>Niallia</taxon>
    </lineage>
</organism>
<dbReference type="OrthoDB" id="9813368at2"/>
<feature type="repeat" description="Cell wall-binding" evidence="6">
    <location>
        <begin position="212"/>
        <end position="231"/>
    </location>
</feature>
<keyword evidence="4" id="KW-0378">Hydrolase</keyword>
<evidence type="ECO:0000259" key="8">
    <source>
        <dbReference type="PROSITE" id="PS51935"/>
    </source>
</evidence>
<dbReference type="GO" id="GO:0008234">
    <property type="term" value="F:cysteine-type peptidase activity"/>
    <property type="evidence" value="ECO:0007669"/>
    <property type="project" value="UniProtKB-KW"/>
</dbReference>
<dbReference type="AlphaFoldDB" id="A0A5J5H7V3"/>
<evidence type="ECO:0000256" key="3">
    <source>
        <dbReference type="ARBA" id="ARBA00022737"/>
    </source>
</evidence>
<dbReference type="SUPFAM" id="SSF54001">
    <property type="entry name" value="Cysteine proteinases"/>
    <property type="match status" value="1"/>
</dbReference>
<dbReference type="PROSITE" id="PS51170">
    <property type="entry name" value="CW"/>
    <property type="match status" value="2"/>
</dbReference>
<evidence type="ECO:0000313" key="10">
    <source>
        <dbReference type="Proteomes" id="UP000326671"/>
    </source>
</evidence>
<dbReference type="InterPro" id="IPR018337">
    <property type="entry name" value="Cell_wall/Cho-bd_repeat"/>
</dbReference>
<evidence type="ECO:0000256" key="1">
    <source>
        <dbReference type="ARBA" id="ARBA00007074"/>
    </source>
</evidence>
<dbReference type="Pfam" id="PF19127">
    <property type="entry name" value="Choline_bind_3"/>
    <property type="match status" value="1"/>
</dbReference>
<dbReference type="GO" id="GO:0006508">
    <property type="term" value="P:proteolysis"/>
    <property type="evidence" value="ECO:0007669"/>
    <property type="project" value="UniProtKB-KW"/>
</dbReference>
<keyword evidence="5" id="KW-0788">Thiol protease</keyword>
<keyword evidence="10" id="KW-1185">Reference proteome</keyword>
<dbReference type="Gene3D" id="2.10.270.20">
    <property type="match status" value="1"/>
</dbReference>
<accession>A0A5J5H7V3</accession>
<dbReference type="Pfam" id="PF00877">
    <property type="entry name" value="NLPC_P60"/>
    <property type="match status" value="1"/>
</dbReference>
<dbReference type="RefSeq" id="WP_150442304.1">
    <property type="nucleotide sequence ID" value="NZ_VYKL01000041.1"/>
</dbReference>
<dbReference type="SUPFAM" id="SSF69360">
    <property type="entry name" value="Cell wall binding repeat"/>
    <property type="match status" value="1"/>
</dbReference>
<name>A0A5J5H7V3_9BACI</name>
<evidence type="ECO:0000256" key="5">
    <source>
        <dbReference type="ARBA" id="ARBA00022807"/>
    </source>
</evidence>
<dbReference type="PANTHER" id="PTHR47053:SF1">
    <property type="entry name" value="MUREIN DD-ENDOPEPTIDASE MEPH-RELATED"/>
    <property type="match status" value="1"/>
</dbReference>
<keyword evidence="3" id="KW-0677">Repeat</keyword>
<dbReference type="InterPro" id="IPR000064">
    <property type="entry name" value="NLP_P60_dom"/>
</dbReference>